<dbReference type="GO" id="GO:0005975">
    <property type="term" value="P:carbohydrate metabolic process"/>
    <property type="evidence" value="ECO:0007669"/>
    <property type="project" value="InterPro"/>
</dbReference>
<proteinExistence type="predicted"/>
<keyword evidence="5" id="KW-1185">Reference proteome</keyword>
<dbReference type="Gene3D" id="2.10.10.20">
    <property type="entry name" value="Carbohydrate-binding module superfamily 5/12"/>
    <property type="match status" value="1"/>
</dbReference>
<feature type="region of interest" description="Disordered" evidence="2">
    <location>
        <begin position="104"/>
        <end position="123"/>
    </location>
</feature>
<reference evidence="4 5" key="3">
    <citation type="journal article" date="2008" name="FEMS Microbiol. Ecol.">
        <title>Identification and characterization of genes underlying chitinolysis in Collimonas fungivorans Ter331.</title>
        <authorList>
            <person name="Fritsche K."/>
            <person name="de Boer W."/>
            <person name="Gerards S."/>
            <person name="van den Berg M."/>
            <person name="van Veen J.A."/>
            <person name="Leveau J.H."/>
        </authorList>
    </citation>
    <scope>NUCLEOTIDE SEQUENCE [LARGE SCALE GENOMIC DNA]</scope>
    <source>
        <strain evidence="4 5">Ter331</strain>
    </source>
</reference>
<protein>
    <submittedName>
        <fullName evidence="4">Chitin binding protein</fullName>
    </submittedName>
</protein>
<evidence type="ECO:0000313" key="5">
    <source>
        <dbReference type="Proteomes" id="UP000008392"/>
    </source>
</evidence>
<dbReference type="GO" id="GO:0030246">
    <property type="term" value="F:carbohydrate binding"/>
    <property type="evidence" value="ECO:0007669"/>
    <property type="project" value="InterPro"/>
</dbReference>
<dbReference type="SMART" id="SM00495">
    <property type="entry name" value="ChtBD3"/>
    <property type="match status" value="1"/>
</dbReference>
<dbReference type="InterPro" id="IPR036573">
    <property type="entry name" value="CBM_sf_5/12"/>
</dbReference>
<sequence>MIEERDMRTIVSNTLLLGLAGAMLAACSDGGSSGVSSASLQQVSAKASAPACAAAWVASAIYTGGNSASYSNVNYTANWWTQGNNPSTESGPIGSGKPWTSAGACGDAAPPVTPPPVTPPPGATTGTINFHLLLGAGSAQDQLLLDGGNYNDLIMSNIVAGVMYGHLLQQYYPGMQFQKDYLYGSILGQLLQENIATGLYVSSGNLIDPSPDQQAVMATGQGGPYQINNYAADMVSGSYAPAGHSLINYVAIQKNIGYTMANAAQQYSKPTPPSFNNKYYGPMLTAYFHYNDFVALIVTGKGMGGWTTPWQPDYDNALVKFTKLPNNFLDVLLNVAYNQGFYGTLMSSYSKLAATATASTVTSVNAYSSVWGATDTYKQYPYQVRYYLDQLYDNPIPTTSATTFVTPANHVAFGVAALETVFSNVFQTLAYVNGSGQSAYISAAQAQAAFNSALATAEVAAGATLDLSNAANRAQIFSVLEKAIGNLETSLNTKFNATTSVQL</sequence>
<evidence type="ECO:0000256" key="1">
    <source>
        <dbReference type="ARBA" id="ARBA00022801"/>
    </source>
</evidence>
<dbReference type="STRING" id="1005048.CFU_1729"/>
<reference evidence="5" key="6">
    <citation type="submission" date="2011-05" db="EMBL/GenBank/DDBJ databases">
        <title>Complete sequence of Collimonas fungivorans Ter331.</title>
        <authorList>
            <person name="Leveau J.H."/>
        </authorList>
    </citation>
    <scope>NUCLEOTIDE SEQUENCE [LARGE SCALE GENOMIC DNA]</scope>
    <source>
        <strain evidence="5">Ter331</strain>
    </source>
</reference>
<dbReference type="PROSITE" id="PS51257">
    <property type="entry name" value="PROKAR_LIPOPROTEIN"/>
    <property type="match status" value="1"/>
</dbReference>
<dbReference type="HOGENOM" id="CLU_040399_0_0_4"/>
<organism evidence="4 5">
    <name type="scientific">Collimonas fungivorans (strain Ter331)</name>
    <dbReference type="NCBI Taxonomy" id="1005048"/>
    <lineage>
        <taxon>Bacteria</taxon>
        <taxon>Pseudomonadati</taxon>
        <taxon>Pseudomonadota</taxon>
        <taxon>Betaproteobacteria</taxon>
        <taxon>Burkholderiales</taxon>
        <taxon>Oxalobacteraceae</taxon>
        <taxon>Collimonas</taxon>
    </lineage>
</organism>
<dbReference type="AlphaFoldDB" id="G0ABJ5"/>
<dbReference type="GO" id="GO:0005576">
    <property type="term" value="C:extracellular region"/>
    <property type="evidence" value="ECO:0007669"/>
    <property type="project" value="InterPro"/>
</dbReference>
<gene>
    <name evidence="4" type="ordered locus">CFU_1729</name>
</gene>
<feature type="domain" description="Chitin-binding type-3" evidence="3">
    <location>
        <begin position="53"/>
        <end position="102"/>
    </location>
</feature>
<evidence type="ECO:0000256" key="2">
    <source>
        <dbReference type="SAM" id="MobiDB-lite"/>
    </source>
</evidence>
<dbReference type="SUPFAM" id="SSF51055">
    <property type="entry name" value="Carbohydrate binding domain"/>
    <property type="match status" value="1"/>
</dbReference>
<keyword evidence="1" id="KW-0378">Hydrolase</keyword>
<dbReference type="InterPro" id="IPR003610">
    <property type="entry name" value="CBM5/12"/>
</dbReference>
<reference evidence="4 5" key="5">
    <citation type="journal article" date="2011" name="ISME J.">
        <title>Dual transcriptional profiling of a bacterial/fungal confrontation: Collimonas fungivorans versus Aspergillus niger.</title>
        <authorList>
            <person name="Mela F."/>
            <person name="Fritsche K."/>
            <person name="de Boer W."/>
            <person name="van Veen J.A."/>
            <person name="de Graaff L.H."/>
            <person name="van den Berg M."/>
            <person name="Leveau J.H."/>
        </authorList>
    </citation>
    <scope>NUCLEOTIDE SEQUENCE [LARGE SCALE GENOMIC DNA]</scope>
    <source>
        <strain evidence="4 5">Ter331</strain>
    </source>
</reference>
<dbReference type="Proteomes" id="UP000008392">
    <property type="component" value="Chromosome"/>
</dbReference>
<name>G0ABJ5_COLFT</name>
<dbReference type="eggNOG" id="COG3979">
    <property type="taxonomic scope" value="Bacteria"/>
</dbReference>
<dbReference type="KEGG" id="cfu:CFU_1729"/>
<dbReference type="CDD" id="cd12215">
    <property type="entry name" value="ChiC_BD"/>
    <property type="match status" value="1"/>
</dbReference>
<reference evidence="4 5" key="4">
    <citation type="journal article" date="2010" name="Environ. Microbiol.">
        <title>The bacterial genus Collimonas: mycophagy, weathering and other adaptive solutions to life in oligotrophic soil environments.</title>
        <authorList>
            <person name="Leveau J.H."/>
            <person name="Uroz S."/>
            <person name="de Boer W."/>
        </authorList>
    </citation>
    <scope>NUCLEOTIDE SEQUENCE [LARGE SCALE GENOMIC DNA]</scope>
    <source>
        <strain evidence="4 5">Ter331</strain>
    </source>
</reference>
<dbReference type="GO" id="GO:0004553">
    <property type="term" value="F:hydrolase activity, hydrolyzing O-glycosyl compounds"/>
    <property type="evidence" value="ECO:0007669"/>
    <property type="project" value="InterPro"/>
</dbReference>
<dbReference type="EMBL" id="CP002745">
    <property type="protein sequence ID" value="AEK61561.1"/>
    <property type="molecule type" value="Genomic_DNA"/>
</dbReference>
<evidence type="ECO:0000259" key="3">
    <source>
        <dbReference type="SMART" id="SM00495"/>
    </source>
</evidence>
<evidence type="ECO:0000313" key="4">
    <source>
        <dbReference type="EMBL" id="AEK61561.1"/>
    </source>
</evidence>
<accession>G0ABJ5</accession>
<feature type="compositionally biased region" description="Pro residues" evidence="2">
    <location>
        <begin position="111"/>
        <end position="122"/>
    </location>
</feature>
<reference evidence="4 5" key="2">
    <citation type="journal article" date="2006" name="J. Microbiol. Methods">
        <title>Genomic flank-sequencing of plasposon insertion sites for rapid identification of functional genes.</title>
        <authorList>
            <person name="Leveau J.H."/>
            <person name="Gerards S."/>
            <person name="Fritsche K."/>
            <person name="Zondag G."/>
            <person name="van Veen J.A."/>
        </authorList>
    </citation>
    <scope>NUCLEOTIDE SEQUENCE [LARGE SCALE GENOMIC DNA]</scope>
    <source>
        <strain evidence="4 5">Ter331</strain>
    </source>
</reference>
<reference evidence="4 5" key="1">
    <citation type="journal article" date="2004" name="Environ. Microbiol.">
        <title>Phylogeny-function analysis of (meta)genomic libraries: screening for expression of ribosomal RNA genes by large-insert library fluorescent in situ hybridization (LIL-FISH).</title>
        <authorList>
            <person name="Leveau J.H."/>
            <person name="Gerards S."/>
            <person name="de Boer W."/>
            <person name="van Veen J.A."/>
        </authorList>
    </citation>
    <scope>NUCLEOTIDE SEQUENCE [LARGE SCALE GENOMIC DNA]</scope>
    <source>
        <strain evidence="4 5">Ter331</strain>
    </source>
</reference>